<dbReference type="PANTHER" id="PTHR31698:SF8">
    <property type="entry name" value="LYSOZYME G-RELATED"/>
    <property type="match status" value="1"/>
</dbReference>
<name>A0A851YUQ6_9AVES</name>
<keyword evidence="4" id="KW-0378">Hydrolase</keyword>
<keyword evidence="3" id="KW-0929">Antimicrobial</keyword>
<evidence type="ECO:0000313" key="6">
    <source>
        <dbReference type="Proteomes" id="UP000648918"/>
    </source>
</evidence>
<reference evidence="5" key="1">
    <citation type="submission" date="2019-09" db="EMBL/GenBank/DDBJ databases">
        <title>Bird 10,000 Genomes (B10K) Project - Family phase.</title>
        <authorList>
            <person name="Zhang G."/>
        </authorList>
    </citation>
    <scope>NUCLEOTIDE SEQUENCE</scope>
    <source>
        <strain evidence="5">B10K-DU-024-03</strain>
        <tissue evidence="5">Muscle</tissue>
    </source>
</reference>
<dbReference type="SUPFAM" id="SSF53955">
    <property type="entry name" value="Lysozyme-like"/>
    <property type="match status" value="1"/>
</dbReference>
<dbReference type="GO" id="GO:0005576">
    <property type="term" value="C:extracellular region"/>
    <property type="evidence" value="ECO:0007669"/>
    <property type="project" value="UniProtKB-SubCell"/>
</dbReference>
<dbReference type="Proteomes" id="UP000648918">
    <property type="component" value="Unassembled WGS sequence"/>
</dbReference>
<evidence type="ECO:0000256" key="2">
    <source>
        <dbReference type="ARBA" id="ARBA00022525"/>
    </source>
</evidence>
<keyword evidence="6" id="KW-1185">Reference proteome</keyword>
<organism evidence="5 6">
    <name type="scientific">Halcyon senegalensis</name>
    <dbReference type="NCBI Taxonomy" id="342381"/>
    <lineage>
        <taxon>Eukaryota</taxon>
        <taxon>Metazoa</taxon>
        <taxon>Chordata</taxon>
        <taxon>Craniata</taxon>
        <taxon>Vertebrata</taxon>
        <taxon>Euteleostomi</taxon>
        <taxon>Archelosauria</taxon>
        <taxon>Archosauria</taxon>
        <taxon>Dinosauria</taxon>
        <taxon>Saurischia</taxon>
        <taxon>Theropoda</taxon>
        <taxon>Coelurosauria</taxon>
        <taxon>Aves</taxon>
        <taxon>Neognathae</taxon>
        <taxon>Neoaves</taxon>
        <taxon>Telluraves</taxon>
        <taxon>Coraciimorphae</taxon>
        <taxon>Coraciiformes</taxon>
        <taxon>Alcedinidae</taxon>
        <taxon>Halcyon</taxon>
    </lineage>
</organism>
<sequence length="124" mass="14383">KARVLDGWMCKSAFSYTTGLATIRRTAAADAVRLRTYKIPIQRVARRWCLDPALIAAFMSQESRALPVTDNSWDQYWQVGRQRQLPFGLWDSEENLNQGSTMLVLALNDVRARHADWSWDRQLR</sequence>
<evidence type="ECO:0000256" key="1">
    <source>
        <dbReference type="ARBA" id="ARBA00004613"/>
    </source>
</evidence>
<evidence type="ECO:0000313" key="5">
    <source>
        <dbReference type="EMBL" id="NXD80543.1"/>
    </source>
</evidence>
<feature type="non-terminal residue" evidence="5">
    <location>
        <position position="1"/>
    </location>
</feature>
<accession>A0A851YUQ6</accession>
<feature type="non-terminal residue" evidence="5">
    <location>
        <position position="124"/>
    </location>
</feature>
<proteinExistence type="predicted"/>
<dbReference type="InterPro" id="IPR023346">
    <property type="entry name" value="Lysozyme-like_dom_sf"/>
</dbReference>
<keyword evidence="2" id="KW-0964">Secreted</keyword>
<dbReference type="AlphaFoldDB" id="A0A851YUQ6"/>
<comment type="caution">
    <text evidence="5">The sequence shown here is derived from an EMBL/GenBank/DDBJ whole genome shotgun (WGS) entry which is preliminary data.</text>
</comment>
<dbReference type="EMBL" id="WBNJ01000121">
    <property type="protein sequence ID" value="NXD80543.1"/>
    <property type="molecule type" value="Genomic_DNA"/>
</dbReference>
<dbReference type="GO" id="GO:0050830">
    <property type="term" value="P:defense response to Gram-positive bacterium"/>
    <property type="evidence" value="ECO:0007669"/>
    <property type="project" value="TreeGrafter"/>
</dbReference>
<protein>
    <submittedName>
        <fullName evidence="5">LYG protein</fullName>
    </submittedName>
</protein>
<evidence type="ECO:0000256" key="3">
    <source>
        <dbReference type="ARBA" id="ARBA00022529"/>
    </source>
</evidence>
<gene>
    <name evidence="5" type="primary">Lyg_2</name>
    <name evidence="5" type="ORF">HALSEN_R09663</name>
</gene>
<dbReference type="OrthoDB" id="10021790at2759"/>
<dbReference type="Gene3D" id="1.10.530.10">
    <property type="match status" value="1"/>
</dbReference>
<comment type="subcellular location">
    <subcellularLocation>
        <location evidence="1">Secreted</location>
    </subcellularLocation>
</comment>
<dbReference type="GO" id="GO:0003796">
    <property type="term" value="F:lysozyme activity"/>
    <property type="evidence" value="ECO:0007669"/>
    <property type="project" value="TreeGrafter"/>
</dbReference>
<dbReference type="PANTHER" id="PTHR31698">
    <property type="entry name" value="LYSOZYME G FAMILY MEMBER"/>
    <property type="match status" value="1"/>
</dbReference>
<evidence type="ECO:0000256" key="4">
    <source>
        <dbReference type="ARBA" id="ARBA00022801"/>
    </source>
</evidence>